<feature type="compositionally biased region" description="Low complexity" evidence="3">
    <location>
        <begin position="38"/>
        <end position="53"/>
    </location>
</feature>
<evidence type="ECO:0000256" key="2">
    <source>
        <dbReference type="ARBA" id="ARBA00023150"/>
    </source>
</evidence>
<dbReference type="RefSeq" id="WP_234991148.1">
    <property type="nucleotide sequence ID" value="NZ_FUZP01000002.1"/>
</dbReference>
<accession>A0A1T5KD77</accession>
<evidence type="ECO:0000313" key="6">
    <source>
        <dbReference type="Proteomes" id="UP000190857"/>
    </source>
</evidence>
<dbReference type="SUPFAM" id="SSF53218">
    <property type="entry name" value="Molybdenum cofactor biosynthesis proteins"/>
    <property type="match status" value="1"/>
</dbReference>
<keyword evidence="6" id="KW-1185">Reference proteome</keyword>
<dbReference type="Pfam" id="PF00994">
    <property type="entry name" value="MoCF_biosynth"/>
    <property type="match status" value="1"/>
</dbReference>
<dbReference type="PANTHER" id="PTHR43764:SF1">
    <property type="entry name" value="MOLYBDOPTERIN MOLYBDOTRANSFERASE"/>
    <property type="match status" value="1"/>
</dbReference>
<dbReference type="Proteomes" id="UP000190857">
    <property type="component" value="Unassembled WGS sequence"/>
</dbReference>
<dbReference type="InterPro" id="IPR008284">
    <property type="entry name" value="MoCF_biosynth_CS"/>
</dbReference>
<feature type="compositionally biased region" description="Acidic residues" evidence="3">
    <location>
        <begin position="1"/>
        <end position="10"/>
    </location>
</feature>
<organism evidence="5 6">
    <name type="scientific">Okibacterium fritillariae</name>
    <dbReference type="NCBI Taxonomy" id="123320"/>
    <lineage>
        <taxon>Bacteria</taxon>
        <taxon>Bacillati</taxon>
        <taxon>Actinomycetota</taxon>
        <taxon>Actinomycetes</taxon>
        <taxon>Micrococcales</taxon>
        <taxon>Microbacteriaceae</taxon>
        <taxon>Okibacterium</taxon>
    </lineage>
</organism>
<dbReference type="InterPro" id="IPR036425">
    <property type="entry name" value="MoaB/Mog-like_dom_sf"/>
</dbReference>
<dbReference type="PROSITE" id="PS01078">
    <property type="entry name" value="MOCF_BIOSYNTHESIS_1"/>
    <property type="match status" value="1"/>
</dbReference>
<dbReference type="Gene3D" id="3.40.980.10">
    <property type="entry name" value="MoaB/Mog-like domain"/>
    <property type="match status" value="1"/>
</dbReference>
<evidence type="ECO:0000313" key="5">
    <source>
        <dbReference type="EMBL" id="SKC61682.1"/>
    </source>
</evidence>
<dbReference type="CDD" id="cd00886">
    <property type="entry name" value="MogA_MoaB"/>
    <property type="match status" value="1"/>
</dbReference>
<reference evidence="5 6" key="1">
    <citation type="submission" date="2017-02" db="EMBL/GenBank/DDBJ databases">
        <authorList>
            <person name="Peterson S.W."/>
        </authorList>
    </citation>
    <scope>NUCLEOTIDE SEQUENCE [LARGE SCALE GENOMIC DNA]</scope>
    <source>
        <strain evidence="5 6">VKM Ac-2059</strain>
    </source>
</reference>
<dbReference type="InterPro" id="IPR051920">
    <property type="entry name" value="MPT_Adenylyltrnsfr/MoaC-Rel"/>
</dbReference>
<protein>
    <submittedName>
        <fullName evidence="5">Molybdenum cofactor synthesis domain-containing protein</fullName>
    </submittedName>
</protein>
<keyword evidence="2" id="KW-0501">Molybdenum cofactor biosynthesis</keyword>
<comment type="pathway">
    <text evidence="1">Cofactor biosynthesis; molybdopterin biosynthesis.</text>
</comment>
<dbReference type="PANTHER" id="PTHR43764">
    <property type="entry name" value="MOLYBDENUM COFACTOR BIOSYNTHESIS"/>
    <property type="match status" value="1"/>
</dbReference>
<feature type="compositionally biased region" description="Low complexity" evidence="3">
    <location>
        <begin position="11"/>
        <end position="28"/>
    </location>
</feature>
<dbReference type="NCBIfam" id="TIGR00177">
    <property type="entry name" value="molyb_syn"/>
    <property type="match status" value="1"/>
</dbReference>
<dbReference type="UniPathway" id="UPA00344"/>
<name>A0A1T5KD77_9MICO</name>
<dbReference type="AlphaFoldDB" id="A0A1T5KD77"/>
<feature type="domain" description="MoaB/Mog" evidence="4">
    <location>
        <begin position="84"/>
        <end position="226"/>
    </location>
</feature>
<proteinExistence type="predicted"/>
<evidence type="ECO:0000256" key="3">
    <source>
        <dbReference type="SAM" id="MobiDB-lite"/>
    </source>
</evidence>
<gene>
    <name evidence="5" type="ORF">SAMN06309945_2133</name>
</gene>
<dbReference type="STRING" id="123320.SAMN06309945_2133"/>
<evidence type="ECO:0000259" key="4">
    <source>
        <dbReference type="SMART" id="SM00852"/>
    </source>
</evidence>
<sequence>MIDERSDDAGDTSSGHASGAAGEHAPTGAGTGAGAGAGAADSGDSSFVSSTGATSLEDLSMPGSGGPDEVVDGVPAAAAAGRARVIVASTRAAEGTFIDRTGPLIEAWLRQRAFDTPDPLVVADGPAVGDALRQALAEDVDIVVTTGGTGISPTDATPEQTSALLDRTIPGFAEELRRRGAQVSSRALLSRGIAGVAGRTLVVNLPGSPGGVEDGLQLLGEILEHALDQLSGGTHDA</sequence>
<dbReference type="GO" id="GO:0006777">
    <property type="term" value="P:Mo-molybdopterin cofactor biosynthetic process"/>
    <property type="evidence" value="ECO:0007669"/>
    <property type="project" value="UniProtKB-KW"/>
</dbReference>
<dbReference type="EMBL" id="FUZP01000002">
    <property type="protein sequence ID" value="SKC61682.1"/>
    <property type="molecule type" value="Genomic_DNA"/>
</dbReference>
<feature type="region of interest" description="Disordered" evidence="3">
    <location>
        <begin position="1"/>
        <end position="72"/>
    </location>
</feature>
<evidence type="ECO:0000256" key="1">
    <source>
        <dbReference type="ARBA" id="ARBA00005046"/>
    </source>
</evidence>
<dbReference type="SMART" id="SM00852">
    <property type="entry name" value="MoCF_biosynth"/>
    <property type="match status" value="1"/>
</dbReference>
<dbReference type="InterPro" id="IPR001453">
    <property type="entry name" value="MoaB/Mog_dom"/>
</dbReference>